<feature type="region of interest" description="Disordered" evidence="1">
    <location>
        <begin position="931"/>
        <end position="954"/>
    </location>
</feature>
<keyword evidence="2" id="KW-0732">Signal</keyword>
<reference evidence="3" key="1">
    <citation type="submission" date="2021-02" db="EMBL/GenBank/DDBJ databases">
        <authorList>
            <person name="Dougan E. K."/>
            <person name="Rhodes N."/>
            <person name="Thang M."/>
            <person name="Chan C."/>
        </authorList>
    </citation>
    <scope>NUCLEOTIDE SEQUENCE</scope>
</reference>
<name>A0A813DG84_POLGL</name>
<protein>
    <submittedName>
        <fullName evidence="3">Uncharacterized protein</fullName>
    </submittedName>
</protein>
<dbReference type="AlphaFoldDB" id="A0A813DG84"/>
<evidence type="ECO:0000313" key="3">
    <source>
        <dbReference type="EMBL" id="CAE8585226.1"/>
    </source>
</evidence>
<proteinExistence type="predicted"/>
<dbReference type="InterPro" id="IPR011643">
    <property type="entry name" value="HCR1"/>
</dbReference>
<feature type="signal peptide" evidence="2">
    <location>
        <begin position="1"/>
        <end position="24"/>
    </location>
</feature>
<evidence type="ECO:0000256" key="1">
    <source>
        <dbReference type="SAM" id="MobiDB-lite"/>
    </source>
</evidence>
<keyword evidence="4" id="KW-1185">Reference proteome</keyword>
<organism evidence="3 4">
    <name type="scientific">Polarella glacialis</name>
    <name type="common">Dinoflagellate</name>
    <dbReference type="NCBI Taxonomy" id="89957"/>
    <lineage>
        <taxon>Eukaryota</taxon>
        <taxon>Sar</taxon>
        <taxon>Alveolata</taxon>
        <taxon>Dinophyceae</taxon>
        <taxon>Suessiales</taxon>
        <taxon>Suessiaceae</taxon>
        <taxon>Polarella</taxon>
    </lineage>
</organism>
<sequence length="954" mass="99748">MACPSLRFLAVALLLAMSSFGASAYPALGGYMPVSNVLEHTEIIKDVMSFADALAGESPDYAKAKKIYIFGAGNSCKSPSSVRTLQGFAQKDLTGETFTDKFIAGGFPAKFWDAIILAALDGTADFAGADRTKRVTSLKKLVVGLCNFYASHELESAIKKVENGDSADGSGSTLAWDEGWAFYYGSEPDGAEAAWGEAAEYDADFAGNGSISVSTEIVAQFNAGLHFVRNSTANLTNAIRARDTIYKLWALTYIRAALKYVELSETSYNGKVHAEGFAWYMAIDGFVASYHASGAKAMRDALNISKPSVPSGTFCAVREQILQALPAMGLDCKALGTFKDSTLTASCPSVCNVSATLQLPAGRSPAAAVSASASSNIDCSAAAGTAAAAAAAAAAARRWRAAGRPPCQLQSIDNLETKMACPSLRFLALALLLAMSSFGASAYPALGGYMPVSNVLEHTEIIKDVMSFADALAGESPDYAKAKKIYIFGAGNSCKSPSSVRTLQGFAQKDLTGETFTDKFIAGGFPAKFWDAIILAALDGTTDFAGADRTKRVTSLKKLVVGLCNFYASHELESAIKKVGKGDSADGSGSTLAWDEGWAFYYGSEPDGAEAAWGEAAEYDADFAGNGSISVSAEIVAQFNAGLHFVRNSTANLTNAIRARDTIYKLWALTYIRAALKYVELSETSYNGKVHAEGFAWYMAIDGFVASYHASGAKAMRDALNISKPSVPSGTFCAVREQILQALPAMGLDCKALGTFKDSTLTASCPSVCNVSATLQLPAGRSPAAAVSASASSNIDCSAAAGTAAAAAAAAADAAAKETTALSAAVSFSGVSMPLMAVSLVAWAFPYPRIRRGPRPRCAGSCGREFGAVVTTRASARGENCAELSPGCSSLCGAAEVGSWLGRQQGPREQPATAHPVRGQRVLQSLRLAPGRRLWRARPRPAGGGGPRSSARRR</sequence>
<dbReference type="Proteomes" id="UP000654075">
    <property type="component" value="Unassembled WGS sequence"/>
</dbReference>
<dbReference type="EMBL" id="CAJNNV010001520">
    <property type="protein sequence ID" value="CAE8585226.1"/>
    <property type="molecule type" value="Genomic_DNA"/>
</dbReference>
<feature type="non-terminal residue" evidence="3">
    <location>
        <position position="1"/>
    </location>
</feature>
<feature type="region of interest" description="Disordered" evidence="1">
    <location>
        <begin position="904"/>
        <end position="923"/>
    </location>
</feature>
<comment type="caution">
    <text evidence="3">The sequence shown here is derived from an EMBL/GenBank/DDBJ whole genome shotgun (WGS) entry which is preliminary data.</text>
</comment>
<evidence type="ECO:0000256" key="2">
    <source>
        <dbReference type="SAM" id="SignalP"/>
    </source>
</evidence>
<accession>A0A813DG84</accession>
<gene>
    <name evidence="3" type="ORF">PGLA1383_LOCUS4137</name>
</gene>
<feature type="chain" id="PRO_5032451193" evidence="2">
    <location>
        <begin position="25"/>
        <end position="954"/>
    </location>
</feature>
<dbReference type="Pfam" id="PF07692">
    <property type="entry name" value="Fea1"/>
    <property type="match status" value="2"/>
</dbReference>
<evidence type="ECO:0000313" key="4">
    <source>
        <dbReference type="Proteomes" id="UP000654075"/>
    </source>
</evidence>